<gene>
    <name evidence="2" type="ORF">PCOR1329_LOCUS79016</name>
</gene>
<keyword evidence="3" id="KW-1185">Reference proteome</keyword>
<evidence type="ECO:0000313" key="2">
    <source>
        <dbReference type="EMBL" id="CAK0902388.1"/>
    </source>
</evidence>
<comment type="caution">
    <text evidence="2">The sequence shown here is derived from an EMBL/GenBank/DDBJ whole genome shotgun (WGS) entry which is preliminary data.</text>
</comment>
<evidence type="ECO:0000313" key="3">
    <source>
        <dbReference type="Proteomes" id="UP001189429"/>
    </source>
</evidence>
<dbReference type="EMBL" id="CAUYUJ010021060">
    <property type="protein sequence ID" value="CAK0902388.1"/>
    <property type="molecule type" value="Genomic_DNA"/>
</dbReference>
<organism evidence="2 3">
    <name type="scientific">Prorocentrum cordatum</name>
    <dbReference type="NCBI Taxonomy" id="2364126"/>
    <lineage>
        <taxon>Eukaryota</taxon>
        <taxon>Sar</taxon>
        <taxon>Alveolata</taxon>
        <taxon>Dinophyceae</taxon>
        <taxon>Prorocentrales</taxon>
        <taxon>Prorocentraceae</taxon>
        <taxon>Prorocentrum</taxon>
    </lineage>
</organism>
<sequence>MAAGHGATAAKTGQRGRGRAPLLGLLLCACAAVAAPSAAWAGPAASRRSAAAAGLVAALGTAVSNPSPVRAIGTENDPDLSISLKRNKLTEEQLRQREAERAAEAERQDKLLKTFRGWFSKLANEESTTDTRVEQLTLMKNSVIAEKALPNGITREDIVKGIRNVKYNIGCTRDKPKKDPDCKAVEKGYMQLLATIDKVRASLDGQQPNLWNLLRREF</sequence>
<feature type="signal peptide" evidence="1">
    <location>
        <begin position="1"/>
        <end position="34"/>
    </location>
</feature>
<evidence type="ECO:0000256" key="1">
    <source>
        <dbReference type="SAM" id="SignalP"/>
    </source>
</evidence>
<keyword evidence="1" id="KW-0732">Signal</keyword>
<accession>A0ABN9XVN1</accession>
<feature type="chain" id="PRO_5047396756" evidence="1">
    <location>
        <begin position="35"/>
        <end position="218"/>
    </location>
</feature>
<proteinExistence type="predicted"/>
<protein>
    <submittedName>
        <fullName evidence="2">Uncharacterized protein</fullName>
    </submittedName>
</protein>
<name>A0ABN9XVN1_9DINO</name>
<dbReference type="Proteomes" id="UP001189429">
    <property type="component" value="Unassembled WGS sequence"/>
</dbReference>
<reference evidence="2" key="1">
    <citation type="submission" date="2023-10" db="EMBL/GenBank/DDBJ databases">
        <authorList>
            <person name="Chen Y."/>
            <person name="Shah S."/>
            <person name="Dougan E. K."/>
            <person name="Thang M."/>
            <person name="Chan C."/>
        </authorList>
    </citation>
    <scope>NUCLEOTIDE SEQUENCE [LARGE SCALE GENOMIC DNA]</scope>
</reference>